<organism evidence="1 2">
    <name type="scientific">Dipteronia sinensis</name>
    <dbReference type="NCBI Taxonomy" id="43782"/>
    <lineage>
        <taxon>Eukaryota</taxon>
        <taxon>Viridiplantae</taxon>
        <taxon>Streptophyta</taxon>
        <taxon>Embryophyta</taxon>
        <taxon>Tracheophyta</taxon>
        <taxon>Spermatophyta</taxon>
        <taxon>Magnoliopsida</taxon>
        <taxon>eudicotyledons</taxon>
        <taxon>Gunneridae</taxon>
        <taxon>Pentapetalae</taxon>
        <taxon>rosids</taxon>
        <taxon>malvids</taxon>
        <taxon>Sapindales</taxon>
        <taxon>Sapindaceae</taxon>
        <taxon>Hippocastanoideae</taxon>
        <taxon>Acereae</taxon>
        <taxon>Dipteronia</taxon>
    </lineage>
</organism>
<gene>
    <name evidence="1" type="ORF">Dsin_009225</name>
</gene>
<protein>
    <recommendedName>
        <fullName evidence="3">DUF4283 domain-containing protein</fullName>
    </recommendedName>
</protein>
<dbReference type="EMBL" id="JANJYJ010000003">
    <property type="protein sequence ID" value="KAK3222200.1"/>
    <property type="molecule type" value="Genomic_DNA"/>
</dbReference>
<accession>A0AAE0AQW1</accession>
<reference evidence="1" key="1">
    <citation type="journal article" date="2023" name="Plant J.">
        <title>Genome sequences and population genomics provide insights into the demographic history, inbreeding, and mutation load of two 'living fossil' tree species of Dipteronia.</title>
        <authorList>
            <person name="Feng Y."/>
            <person name="Comes H.P."/>
            <person name="Chen J."/>
            <person name="Zhu S."/>
            <person name="Lu R."/>
            <person name="Zhang X."/>
            <person name="Li P."/>
            <person name="Qiu J."/>
            <person name="Olsen K.M."/>
            <person name="Qiu Y."/>
        </authorList>
    </citation>
    <scope>NUCLEOTIDE SEQUENCE</scope>
    <source>
        <strain evidence="1">NBL</strain>
    </source>
</reference>
<evidence type="ECO:0000313" key="2">
    <source>
        <dbReference type="Proteomes" id="UP001281410"/>
    </source>
</evidence>
<keyword evidence="2" id="KW-1185">Reference proteome</keyword>
<dbReference type="AlphaFoldDB" id="A0AAE0AQW1"/>
<dbReference type="Proteomes" id="UP001281410">
    <property type="component" value="Unassembled WGS sequence"/>
</dbReference>
<evidence type="ECO:0008006" key="3">
    <source>
        <dbReference type="Google" id="ProtNLM"/>
    </source>
</evidence>
<evidence type="ECO:0000313" key="1">
    <source>
        <dbReference type="EMBL" id="KAK3222200.1"/>
    </source>
</evidence>
<proteinExistence type="predicted"/>
<name>A0AAE0AQW1_9ROSI</name>
<sequence>MEPHKEMFVFSAEQTPCSEEIEMTGENCGSAKRPRSEDEIIGRNDFPTENVRREAMGSFKSKLLGISNPRSWADFSTSKGELNIEEEDITISNGPTSPVMKLSPKLKEQLHKPWSNALILKNMGRSHTLNFMLTKLNQKCSLLGQWQLTDLGEGYFVARFQIKEDLDYVLTGGP</sequence>
<comment type="caution">
    <text evidence="1">The sequence shown here is derived from an EMBL/GenBank/DDBJ whole genome shotgun (WGS) entry which is preliminary data.</text>
</comment>